<evidence type="ECO:0000313" key="3">
    <source>
        <dbReference type="Proteomes" id="UP001279410"/>
    </source>
</evidence>
<protein>
    <submittedName>
        <fullName evidence="2">Protein NLRC3-like isoform X2</fullName>
    </submittedName>
</protein>
<evidence type="ECO:0000313" key="2">
    <source>
        <dbReference type="EMBL" id="GLD56920.1"/>
    </source>
</evidence>
<comment type="caution">
    <text evidence="2">The sequence shown here is derived from an EMBL/GenBank/DDBJ whole genome shotgun (WGS) entry which is preliminary data.</text>
</comment>
<feature type="region of interest" description="Disordered" evidence="1">
    <location>
        <begin position="1"/>
        <end position="50"/>
    </location>
</feature>
<reference evidence="2" key="1">
    <citation type="submission" date="2022-08" db="EMBL/GenBank/DDBJ databases">
        <title>Genome sequencing of akame (Lates japonicus).</title>
        <authorList>
            <person name="Hashiguchi Y."/>
            <person name="Takahashi H."/>
        </authorList>
    </citation>
    <scope>NUCLEOTIDE SEQUENCE</scope>
    <source>
        <strain evidence="2">Kochi</strain>
    </source>
</reference>
<evidence type="ECO:0000256" key="1">
    <source>
        <dbReference type="SAM" id="MobiDB-lite"/>
    </source>
</evidence>
<name>A0AAD3MMJ3_LATJO</name>
<dbReference type="AlphaFoldDB" id="A0AAD3MMJ3"/>
<accession>A0AAD3MMJ3</accession>
<keyword evidence="3" id="KW-1185">Reference proteome</keyword>
<dbReference type="EMBL" id="BRZM01000028">
    <property type="protein sequence ID" value="GLD56920.1"/>
    <property type="molecule type" value="Genomic_DNA"/>
</dbReference>
<organism evidence="2 3">
    <name type="scientific">Lates japonicus</name>
    <name type="common">Japanese lates</name>
    <dbReference type="NCBI Taxonomy" id="270547"/>
    <lineage>
        <taxon>Eukaryota</taxon>
        <taxon>Metazoa</taxon>
        <taxon>Chordata</taxon>
        <taxon>Craniata</taxon>
        <taxon>Vertebrata</taxon>
        <taxon>Euteleostomi</taxon>
        <taxon>Actinopterygii</taxon>
        <taxon>Neopterygii</taxon>
        <taxon>Teleostei</taxon>
        <taxon>Neoteleostei</taxon>
        <taxon>Acanthomorphata</taxon>
        <taxon>Carangaria</taxon>
        <taxon>Carangaria incertae sedis</taxon>
        <taxon>Centropomidae</taxon>
        <taxon>Lates</taxon>
    </lineage>
</organism>
<proteinExistence type="predicted"/>
<gene>
    <name evidence="2" type="ORF">AKAME5_000920700</name>
</gene>
<sequence length="88" mass="10035">MVRCEDRRSHKNPLCGNMRQTKAQRGKKQQERPDSPEPSCLSMKSDRSMGRLINFKDDQPADGRVQQQSSEVLMISLPSSISQTWTPC</sequence>
<dbReference type="Proteomes" id="UP001279410">
    <property type="component" value="Unassembled WGS sequence"/>
</dbReference>